<accession>A0A2H3J6L1</accession>
<dbReference type="GO" id="GO:0043161">
    <property type="term" value="P:proteasome-mediated ubiquitin-dependent protein catabolic process"/>
    <property type="evidence" value="ECO:0007669"/>
    <property type="project" value="TreeGrafter"/>
</dbReference>
<dbReference type="EMBL" id="KB467942">
    <property type="protein sequence ID" value="PCH37902.1"/>
    <property type="molecule type" value="Genomic_DNA"/>
</dbReference>
<dbReference type="InterPro" id="IPR038739">
    <property type="entry name" value="ARMC8/Vid28"/>
</dbReference>
<evidence type="ECO:0000313" key="8">
    <source>
        <dbReference type="Proteomes" id="UP000218811"/>
    </source>
</evidence>
<dbReference type="AlphaFoldDB" id="A0A2H3J6L1"/>
<gene>
    <name evidence="7" type="ORF">WOLCODRAFT_161141</name>
</gene>
<name>A0A2H3J6L1_WOLCO</name>
<evidence type="ECO:0000256" key="6">
    <source>
        <dbReference type="PROSITE-ProRule" id="PRU00259"/>
    </source>
</evidence>
<evidence type="ECO:0000313" key="7">
    <source>
        <dbReference type="EMBL" id="PCH37902.1"/>
    </source>
</evidence>
<proteinExistence type="predicted"/>
<organism evidence="7 8">
    <name type="scientific">Wolfiporia cocos (strain MD-104)</name>
    <name type="common">Brown rot fungus</name>
    <dbReference type="NCBI Taxonomy" id="742152"/>
    <lineage>
        <taxon>Eukaryota</taxon>
        <taxon>Fungi</taxon>
        <taxon>Dikarya</taxon>
        <taxon>Basidiomycota</taxon>
        <taxon>Agaricomycotina</taxon>
        <taxon>Agaricomycetes</taxon>
        <taxon>Polyporales</taxon>
        <taxon>Phaeolaceae</taxon>
        <taxon>Wolfiporia</taxon>
    </lineage>
</organism>
<evidence type="ECO:0000256" key="2">
    <source>
        <dbReference type="ARBA" id="ARBA00004496"/>
    </source>
</evidence>
<dbReference type="PANTHER" id="PTHR15651">
    <property type="entry name" value="ARMADILLO REPEAT-CONTAINING PROTEIN 8"/>
    <property type="match status" value="1"/>
</dbReference>
<keyword evidence="3" id="KW-0963">Cytoplasm</keyword>
<dbReference type="Proteomes" id="UP000218811">
    <property type="component" value="Unassembled WGS sequence"/>
</dbReference>
<evidence type="ECO:0000256" key="3">
    <source>
        <dbReference type="ARBA" id="ARBA00022490"/>
    </source>
</evidence>
<dbReference type="OrthoDB" id="5559898at2759"/>
<dbReference type="InterPro" id="IPR000225">
    <property type="entry name" value="Armadillo"/>
</dbReference>
<protein>
    <submittedName>
        <fullName evidence="7">ARM repeat-containing protein</fullName>
    </submittedName>
</protein>
<dbReference type="SUPFAM" id="SSF48371">
    <property type="entry name" value="ARM repeat"/>
    <property type="match status" value="2"/>
</dbReference>
<comment type="subcellular location">
    <subcellularLocation>
        <location evidence="2">Cytoplasm</location>
    </subcellularLocation>
    <subcellularLocation>
        <location evidence="1">Nucleus</location>
    </subcellularLocation>
</comment>
<feature type="repeat" description="ARM" evidence="6">
    <location>
        <begin position="505"/>
        <end position="532"/>
    </location>
</feature>
<keyword evidence="5" id="KW-0539">Nucleus</keyword>
<dbReference type="SMART" id="SM00185">
    <property type="entry name" value="ARM"/>
    <property type="match status" value="4"/>
</dbReference>
<dbReference type="GO" id="GO:0034657">
    <property type="term" value="C:GID complex"/>
    <property type="evidence" value="ECO:0007669"/>
    <property type="project" value="TreeGrafter"/>
</dbReference>
<dbReference type="OMA" id="KACFILY"/>
<dbReference type="Pfam" id="PF00514">
    <property type="entry name" value="Arm"/>
    <property type="match status" value="1"/>
</dbReference>
<keyword evidence="4" id="KW-0677">Repeat</keyword>
<dbReference type="GO" id="GO:0005634">
    <property type="term" value="C:nucleus"/>
    <property type="evidence" value="ECO:0007669"/>
    <property type="project" value="UniProtKB-SubCell"/>
</dbReference>
<dbReference type="STRING" id="742152.A0A2H3J6L1"/>
<dbReference type="PROSITE" id="PS50176">
    <property type="entry name" value="ARM_REPEAT"/>
    <property type="match status" value="1"/>
</dbReference>
<keyword evidence="8" id="KW-1185">Reference proteome</keyword>
<evidence type="ECO:0000256" key="4">
    <source>
        <dbReference type="ARBA" id="ARBA00022737"/>
    </source>
</evidence>
<evidence type="ECO:0000256" key="5">
    <source>
        <dbReference type="ARBA" id="ARBA00023242"/>
    </source>
</evidence>
<dbReference type="GO" id="GO:0005737">
    <property type="term" value="C:cytoplasm"/>
    <property type="evidence" value="ECO:0007669"/>
    <property type="project" value="UniProtKB-SubCell"/>
</dbReference>
<sequence length="731" mass="79876">MTIRSVNLLTLRKAKNSIIGNPTAKQALASDDAFIETLVVCINDPPPTAEVSASQEDTRIEAAHIIASLSYGSSDALRSLLRCNAQEELLDALSRFPSSEPSKVKAALARALRALGTAIADEVGPSQWGLKSGSSDVRSDAKDALEYLFQPEIMDMYLPLLVDPSTQTSATIAQLIAAVVRTKGHAETMSGWLPPSERMMEVKGKRGWEKPDVARSPSRQGSWVVRHLIALLHKKDVKVQEAALSALAALAKENEPVALSIAKAPPDREATLPMIMALCKSRTAEVALSACLCAVHVIREAFRETALAADISPALSVMYVVNRFISSDSDSAQTRMKACFILTYLVSDKRELCEAANKRGSLARLATLIKSITPIEKGTEWEEDEPHSISCLREAALTAVAYISLFADDIRVEVADTHKLIPAIQASLSHPHVGVRFAACHCARALSRAVAVLRTNIVDSGLGMAVYRLFRKADEDRHVAFAASAVVCNLVNDCSPLRPTLLEQGLMPRLVQLLHAGDLELRLNALWAVKNLLYHSTSEIKRRAMDAIGWDELGALLREANPDIQEQAFHIVRHLADGTEDVDMVFDKLGVNMLLDLVACAMYSDHYLVVHQAVCALANLANSIAHQDSILTHPRILSSLKDCLVDARADVRRPAVSCVYELVRVNPGSHKFLHDAGIDTTLRHICEYSGPVSSSPTKRFGSGPYTLTEEDVREKAREALHILEYHKEMSV</sequence>
<dbReference type="InterPro" id="IPR016024">
    <property type="entry name" value="ARM-type_fold"/>
</dbReference>
<dbReference type="PANTHER" id="PTHR15651:SF7">
    <property type="entry name" value="ARMADILLO REPEAT-CONTAINING PROTEIN 8"/>
    <property type="match status" value="1"/>
</dbReference>
<evidence type="ECO:0000256" key="1">
    <source>
        <dbReference type="ARBA" id="ARBA00004123"/>
    </source>
</evidence>
<reference evidence="7 8" key="1">
    <citation type="journal article" date="2012" name="Science">
        <title>The Paleozoic origin of enzymatic lignin decomposition reconstructed from 31 fungal genomes.</title>
        <authorList>
            <person name="Floudas D."/>
            <person name="Binder M."/>
            <person name="Riley R."/>
            <person name="Barry K."/>
            <person name="Blanchette R.A."/>
            <person name="Henrissat B."/>
            <person name="Martinez A.T."/>
            <person name="Otillar R."/>
            <person name="Spatafora J.W."/>
            <person name="Yadav J.S."/>
            <person name="Aerts A."/>
            <person name="Benoit I."/>
            <person name="Boyd A."/>
            <person name="Carlson A."/>
            <person name="Copeland A."/>
            <person name="Coutinho P.M."/>
            <person name="de Vries R.P."/>
            <person name="Ferreira P."/>
            <person name="Findley K."/>
            <person name="Foster B."/>
            <person name="Gaskell J."/>
            <person name="Glotzer D."/>
            <person name="Gorecki P."/>
            <person name="Heitman J."/>
            <person name="Hesse C."/>
            <person name="Hori C."/>
            <person name="Igarashi K."/>
            <person name="Jurgens J.A."/>
            <person name="Kallen N."/>
            <person name="Kersten P."/>
            <person name="Kohler A."/>
            <person name="Kuees U."/>
            <person name="Kumar T.K.A."/>
            <person name="Kuo A."/>
            <person name="LaButti K."/>
            <person name="Larrondo L.F."/>
            <person name="Lindquist E."/>
            <person name="Ling A."/>
            <person name="Lombard V."/>
            <person name="Lucas S."/>
            <person name="Lundell T."/>
            <person name="Martin R."/>
            <person name="McLaughlin D.J."/>
            <person name="Morgenstern I."/>
            <person name="Morin E."/>
            <person name="Murat C."/>
            <person name="Nagy L.G."/>
            <person name="Nolan M."/>
            <person name="Ohm R.A."/>
            <person name="Patyshakuliyeva A."/>
            <person name="Rokas A."/>
            <person name="Ruiz-Duenas F.J."/>
            <person name="Sabat G."/>
            <person name="Salamov A."/>
            <person name="Samejima M."/>
            <person name="Schmutz J."/>
            <person name="Slot J.C."/>
            <person name="St John F."/>
            <person name="Stenlid J."/>
            <person name="Sun H."/>
            <person name="Sun S."/>
            <person name="Syed K."/>
            <person name="Tsang A."/>
            <person name="Wiebenga A."/>
            <person name="Young D."/>
            <person name="Pisabarro A."/>
            <person name="Eastwood D.C."/>
            <person name="Martin F."/>
            <person name="Cullen D."/>
            <person name="Grigoriev I.V."/>
            <person name="Hibbett D.S."/>
        </authorList>
    </citation>
    <scope>NUCLEOTIDE SEQUENCE [LARGE SCALE GENOMIC DNA]</scope>
    <source>
        <strain evidence="7 8">MD-104</strain>
    </source>
</reference>
<dbReference type="InterPro" id="IPR011989">
    <property type="entry name" value="ARM-like"/>
</dbReference>
<dbReference type="Gene3D" id="1.25.10.10">
    <property type="entry name" value="Leucine-rich Repeat Variant"/>
    <property type="match status" value="4"/>
</dbReference>